<gene>
    <name evidence="1" type="ORF">PACLA_8A005525</name>
</gene>
<dbReference type="PANTHER" id="PTHR22705">
    <property type="entry name" value="ZINC FINGER, ZZ DOMAIN CONTAINING 3"/>
    <property type="match status" value="1"/>
</dbReference>
<protein>
    <submittedName>
        <fullName evidence="1">ZZ-type zinc finger-containing 3-like</fullName>
    </submittedName>
</protein>
<proteinExistence type="predicted"/>
<dbReference type="OrthoDB" id="20473at2759"/>
<name>A0A7D9KEN0_PARCT</name>
<keyword evidence="2" id="KW-1185">Reference proteome</keyword>
<dbReference type="AlphaFoldDB" id="A0A7D9KEN0"/>
<dbReference type="PANTHER" id="PTHR22705:SF0">
    <property type="entry name" value="ZZ-TYPE ZINC FINGER-CONTAINING PROTEIN 3"/>
    <property type="match status" value="1"/>
</dbReference>
<comment type="caution">
    <text evidence="1">The sequence shown here is derived from an EMBL/GenBank/DDBJ whole genome shotgun (WGS) entry which is preliminary data.</text>
</comment>
<organism evidence="1 2">
    <name type="scientific">Paramuricea clavata</name>
    <name type="common">Red gorgonian</name>
    <name type="synonym">Violescent sea-whip</name>
    <dbReference type="NCBI Taxonomy" id="317549"/>
    <lineage>
        <taxon>Eukaryota</taxon>
        <taxon>Metazoa</taxon>
        <taxon>Cnidaria</taxon>
        <taxon>Anthozoa</taxon>
        <taxon>Octocorallia</taxon>
        <taxon>Malacalcyonacea</taxon>
        <taxon>Plexauridae</taxon>
        <taxon>Paramuricea</taxon>
    </lineage>
</organism>
<sequence length="73" mass="8396">DYEKLIRLRKEALAEPVKFVEKLQNNEPLDIPSRQNVLKVPQINWEAYSGAMDDFSQLGLLHQHNTRHSTGPA</sequence>
<evidence type="ECO:0000313" key="2">
    <source>
        <dbReference type="Proteomes" id="UP001152795"/>
    </source>
</evidence>
<feature type="non-terminal residue" evidence="1">
    <location>
        <position position="73"/>
    </location>
</feature>
<evidence type="ECO:0000313" key="1">
    <source>
        <dbReference type="EMBL" id="CAB4043701.1"/>
    </source>
</evidence>
<dbReference type="EMBL" id="CACRXK020032936">
    <property type="protein sequence ID" value="CAB4043701.1"/>
    <property type="molecule type" value="Genomic_DNA"/>
</dbReference>
<accession>A0A7D9KEN0</accession>
<reference evidence="1" key="1">
    <citation type="submission" date="2020-04" db="EMBL/GenBank/DDBJ databases">
        <authorList>
            <person name="Alioto T."/>
            <person name="Alioto T."/>
            <person name="Gomez Garrido J."/>
        </authorList>
    </citation>
    <scope>NUCLEOTIDE SEQUENCE</scope>
    <source>
        <strain evidence="1">A484AB</strain>
    </source>
</reference>
<feature type="non-terminal residue" evidence="1">
    <location>
        <position position="1"/>
    </location>
</feature>
<dbReference type="InterPro" id="IPR037830">
    <property type="entry name" value="ZZZ3"/>
</dbReference>
<dbReference type="Proteomes" id="UP001152795">
    <property type="component" value="Unassembled WGS sequence"/>
</dbReference>